<feature type="region of interest" description="Disordered" evidence="1">
    <location>
        <begin position="116"/>
        <end position="156"/>
    </location>
</feature>
<comment type="caution">
    <text evidence="2">The sequence shown here is derived from an EMBL/GenBank/DDBJ whole genome shotgun (WGS) entry which is preliminary data.</text>
</comment>
<keyword evidence="3" id="KW-1185">Reference proteome</keyword>
<dbReference type="AlphaFoldDB" id="A0AAV8XVV1"/>
<gene>
    <name evidence="2" type="ORF">NQ314_010049</name>
</gene>
<feature type="non-terminal residue" evidence="2">
    <location>
        <position position="156"/>
    </location>
</feature>
<feature type="region of interest" description="Disordered" evidence="1">
    <location>
        <begin position="25"/>
        <end position="53"/>
    </location>
</feature>
<feature type="non-terminal residue" evidence="2">
    <location>
        <position position="1"/>
    </location>
</feature>
<evidence type="ECO:0000313" key="2">
    <source>
        <dbReference type="EMBL" id="KAJ8942497.1"/>
    </source>
</evidence>
<proteinExistence type="predicted"/>
<dbReference type="PANTHER" id="PTHR41148:SF1">
    <property type="entry name" value="LP09875P"/>
    <property type="match status" value="1"/>
</dbReference>
<feature type="compositionally biased region" description="Polar residues" evidence="1">
    <location>
        <begin position="146"/>
        <end position="156"/>
    </location>
</feature>
<reference evidence="2" key="1">
    <citation type="journal article" date="2023" name="Insect Mol. Biol.">
        <title>Genome sequencing provides insights into the evolution of gene families encoding plant cell wall-degrading enzymes in longhorned beetles.</title>
        <authorList>
            <person name="Shin N.R."/>
            <person name="Okamura Y."/>
            <person name="Kirsch R."/>
            <person name="Pauchet Y."/>
        </authorList>
    </citation>
    <scope>NUCLEOTIDE SEQUENCE</scope>
    <source>
        <strain evidence="2">RBIC_L_NR</strain>
    </source>
</reference>
<name>A0AAV8XVV1_9CUCU</name>
<dbReference type="EMBL" id="JANEYF010002760">
    <property type="protein sequence ID" value="KAJ8942497.1"/>
    <property type="molecule type" value="Genomic_DNA"/>
</dbReference>
<evidence type="ECO:0000313" key="3">
    <source>
        <dbReference type="Proteomes" id="UP001162156"/>
    </source>
</evidence>
<feature type="compositionally biased region" description="Basic and acidic residues" evidence="1">
    <location>
        <begin position="42"/>
        <end position="52"/>
    </location>
</feature>
<organism evidence="2 3">
    <name type="scientific">Rhamnusium bicolor</name>
    <dbReference type="NCBI Taxonomy" id="1586634"/>
    <lineage>
        <taxon>Eukaryota</taxon>
        <taxon>Metazoa</taxon>
        <taxon>Ecdysozoa</taxon>
        <taxon>Arthropoda</taxon>
        <taxon>Hexapoda</taxon>
        <taxon>Insecta</taxon>
        <taxon>Pterygota</taxon>
        <taxon>Neoptera</taxon>
        <taxon>Endopterygota</taxon>
        <taxon>Coleoptera</taxon>
        <taxon>Polyphaga</taxon>
        <taxon>Cucujiformia</taxon>
        <taxon>Chrysomeloidea</taxon>
        <taxon>Cerambycidae</taxon>
        <taxon>Lepturinae</taxon>
        <taxon>Rhagiini</taxon>
        <taxon>Rhamnusium</taxon>
    </lineage>
</organism>
<sequence>QTLIERPENQKKFAEIENRLKPQKELKKVESSIGSDTGTSTRESESSEERFAVENTRVTTLYDSVAAELREKLGKKNSPILLPPRDYDTVHRAKGNLTGIELRRCLNTNIVGQNIKGRRLESSGGSSGIGSDHPPSPDSPDAPDSRFNTLDNQSTS</sequence>
<evidence type="ECO:0000256" key="1">
    <source>
        <dbReference type="SAM" id="MobiDB-lite"/>
    </source>
</evidence>
<accession>A0AAV8XVV1</accession>
<protein>
    <submittedName>
        <fullName evidence="2">Uncharacterized protein</fullName>
    </submittedName>
</protein>
<dbReference type="Proteomes" id="UP001162156">
    <property type="component" value="Unassembled WGS sequence"/>
</dbReference>
<dbReference type="PANTHER" id="PTHR41148">
    <property type="entry name" value="LP09875P"/>
    <property type="match status" value="1"/>
</dbReference>